<dbReference type="Proteomes" id="UP000600026">
    <property type="component" value="Unassembled WGS sequence"/>
</dbReference>
<comment type="caution">
    <text evidence="1">The sequence shown here is derived from an EMBL/GenBank/DDBJ whole genome shotgun (WGS) entry which is preliminary data.</text>
</comment>
<organism evidence="1 2">
    <name type="scientific">Streptomyces xanthophaeus</name>
    <dbReference type="NCBI Taxonomy" id="67385"/>
    <lineage>
        <taxon>Bacteria</taxon>
        <taxon>Bacillati</taxon>
        <taxon>Actinomycetota</taxon>
        <taxon>Actinomycetes</taxon>
        <taxon>Kitasatosporales</taxon>
        <taxon>Streptomycetaceae</taxon>
        <taxon>Streptomyces</taxon>
    </lineage>
</organism>
<protein>
    <submittedName>
        <fullName evidence="1">Uncharacterized protein</fullName>
    </submittedName>
</protein>
<dbReference type="AlphaFoldDB" id="A0A919H1B7"/>
<evidence type="ECO:0000313" key="2">
    <source>
        <dbReference type="Proteomes" id="UP000600026"/>
    </source>
</evidence>
<reference evidence="1" key="1">
    <citation type="submission" date="2020-09" db="EMBL/GenBank/DDBJ databases">
        <title>Whole genome shotgun sequence of Streptomyces xanthophaeus NBRC 12829.</title>
        <authorList>
            <person name="Komaki H."/>
            <person name="Tamura T."/>
        </authorList>
    </citation>
    <scope>NUCLEOTIDE SEQUENCE</scope>
    <source>
        <strain evidence="1">NBRC 12829</strain>
    </source>
</reference>
<keyword evidence="2" id="KW-1185">Reference proteome</keyword>
<dbReference type="EMBL" id="BNEE01000006">
    <property type="protein sequence ID" value="GHI86426.1"/>
    <property type="molecule type" value="Genomic_DNA"/>
</dbReference>
<proteinExistence type="predicted"/>
<gene>
    <name evidence="1" type="ORF">Sxan_37900</name>
</gene>
<name>A0A919H1B7_9ACTN</name>
<accession>A0A919H1B7</accession>
<sequence length="79" mass="8470">MVHVVCGVCAVGPAGAVVLGSPWWGVRCLVTQAIRGAFRAGLGVGRGDIRTRFNVWHPVSLSKAPRAKTFSHLPIDLHR</sequence>
<evidence type="ECO:0000313" key="1">
    <source>
        <dbReference type="EMBL" id="GHI86426.1"/>
    </source>
</evidence>